<comment type="caution">
    <text evidence="2">The sequence shown here is derived from an EMBL/GenBank/DDBJ whole genome shotgun (WGS) entry which is preliminary data.</text>
</comment>
<reference evidence="2 3" key="1">
    <citation type="submission" date="2019-01" db="EMBL/GenBank/DDBJ databases">
        <title>Genome sequences of Streptomyces and Rhizobium isolates collected from root and soil.</title>
        <authorList>
            <person name="Chhettri S."/>
            <person name="Sevigny J.L."/>
            <person name="Sen A."/>
            <person name="Ennis N."/>
            <person name="Tisa L."/>
        </authorList>
    </citation>
    <scope>NUCLEOTIDE SEQUENCE [LARGE SCALE GENOMIC DNA]</scope>
    <source>
        <strain evidence="2 3">San01</strain>
    </source>
</reference>
<gene>
    <name evidence="2" type="ORF">EOT10_11695</name>
</gene>
<evidence type="ECO:0000313" key="3">
    <source>
        <dbReference type="Proteomes" id="UP000283128"/>
    </source>
</evidence>
<feature type="signal peptide" evidence="1">
    <location>
        <begin position="1"/>
        <end position="24"/>
    </location>
</feature>
<dbReference type="OrthoDB" id="2513152at2"/>
<accession>A0A3S2VJ67</accession>
<name>A0A3S2VJ67_9ACTN</name>
<dbReference type="AlphaFoldDB" id="A0A3S2VJ67"/>
<keyword evidence="3" id="KW-1185">Reference proteome</keyword>
<dbReference type="Gene3D" id="3.40.190.10">
    <property type="entry name" value="Periplasmic binding protein-like II"/>
    <property type="match status" value="1"/>
</dbReference>
<evidence type="ECO:0000313" key="2">
    <source>
        <dbReference type="EMBL" id="RVU26228.1"/>
    </source>
</evidence>
<organism evidence="2 3">
    <name type="scientific">Streptomyces antnestii</name>
    <dbReference type="NCBI Taxonomy" id="2494256"/>
    <lineage>
        <taxon>Bacteria</taxon>
        <taxon>Bacillati</taxon>
        <taxon>Actinomycetota</taxon>
        <taxon>Actinomycetes</taxon>
        <taxon>Kitasatosporales</taxon>
        <taxon>Streptomycetaceae</taxon>
        <taxon>Streptomyces</taxon>
    </lineage>
</organism>
<sequence length="545" mass="58836">MSRRTLLRSIAVGGAALAAPSVLTACSTDSGDGGSVSNAGKKGAAWPTYTPAGGATPDLAPTAEGVQAGYTSYPGKLVKAVAEKPGTGKEKIRVLTITYGTPPKPAAQNKLWTAINEALGVDVEFTVVPDADFRTKMATLFAGDDIPDIINIGGGYVLPREAQFVKSRCADLTEYLSGDAVKDYPHLAGIPTYAWQGMGRISGRIFGVPVERPKPQDTMFFNGQAFAKAGYKPGMSADDFAAMAKDATGGKKWALGASMTAYYGFKTHATWHGAPNEWRIKDGKTTYFAGTDEFKASLEFMSKLRKQGSYYPEATSVSQVDLKTQFWNGSVLSMTDGFLSYPGSAAGIKGAFDLDALVPYTPEGVTPGYQQSRGAFGYTVIKKASKDRVKLMLRILNYLASPFGSEEYELVHFGLEGTHFKRDKDNNPIATPLGLVESKVNLPFVYLSDAPQVLYAPGYADVIKRLHAWQQKVVPMMVPNDSWGLQSDTYNKQGATLTQIIQDGVTAVVSGRQKVSDWDGIYKKWLSQGGKQALEEYAKEYEAAH</sequence>
<proteinExistence type="predicted"/>
<dbReference type="SUPFAM" id="SSF53850">
    <property type="entry name" value="Periplasmic binding protein-like II"/>
    <property type="match status" value="1"/>
</dbReference>
<evidence type="ECO:0000256" key="1">
    <source>
        <dbReference type="SAM" id="SignalP"/>
    </source>
</evidence>
<protein>
    <submittedName>
        <fullName evidence="2">Sugar ABC transporter substrate-binding protein</fullName>
    </submittedName>
</protein>
<keyword evidence="1" id="KW-0732">Signal</keyword>
<dbReference type="RefSeq" id="WP_127828054.1">
    <property type="nucleotide sequence ID" value="NZ_RZYA01000004.1"/>
</dbReference>
<dbReference type="EMBL" id="RZYA01000004">
    <property type="protein sequence ID" value="RVU26228.1"/>
    <property type="molecule type" value="Genomic_DNA"/>
</dbReference>
<dbReference type="PROSITE" id="PS51257">
    <property type="entry name" value="PROKAR_LIPOPROTEIN"/>
    <property type="match status" value="1"/>
</dbReference>
<dbReference type="Proteomes" id="UP000283128">
    <property type="component" value="Unassembled WGS sequence"/>
</dbReference>
<feature type="chain" id="PRO_5038677649" evidence="1">
    <location>
        <begin position="25"/>
        <end position="545"/>
    </location>
</feature>